<reference evidence="1" key="1">
    <citation type="submission" date="2022-10" db="EMBL/GenBank/DDBJ databases">
        <title>Culturing micro-colonial fungi from biological soil crusts in the Mojave desert and describing Neophaeococcomyces mojavensis, and introducing the new genera and species Taxawa tesnikishii.</title>
        <authorList>
            <person name="Kurbessoian T."/>
            <person name="Stajich J.E."/>
        </authorList>
    </citation>
    <scope>NUCLEOTIDE SEQUENCE</scope>
    <source>
        <strain evidence="1">JES_112</strain>
    </source>
</reference>
<dbReference type="Proteomes" id="UP001172386">
    <property type="component" value="Unassembled WGS sequence"/>
</dbReference>
<organism evidence="1 2">
    <name type="scientific">Neophaeococcomyces mojaviensis</name>
    <dbReference type="NCBI Taxonomy" id="3383035"/>
    <lineage>
        <taxon>Eukaryota</taxon>
        <taxon>Fungi</taxon>
        <taxon>Dikarya</taxon>
        <taxon>Ascomycota</taxon>
        <taxon>Pezizomycotina</taxon>
        <taxon>Eurotiomycetes</taxon>
        <taxon>Chaetothyriomycetidae</taxon>
        <taxon>Chaetothyriales</taxon>
        <taxon>Chaetothyriales incertae sedis</taxon>
        <taxon>Neophaeococcomyces</taxon>
    </lineage>
</organism>
<name>A0ACC2ZYR3_9EURO</name>
<evidence type="ECO:0000313" key="2">
    <source>
        <dbReference type="Proteomes" id="UP001172386"/>
    </source>
</evidence>
<proteinExistence type="predicted"/>
<keyword evidence="2" id="KW-1185">Reference proteome</keyword>
<dbReference type="EMBL" id="JAPDRQ010000184">
    <property type="protein sequence ID" value="KAJ9652749.1"/>
    <property type="molecule type" value="Genomic_DNA"/>
</dbReference>
<gene>
    <name evidence="1" type="ORF">H2198_008021</name>
</gene>
<comment type="caution">
    <text evidence="1">The sequence shown here is derived from an EMBL/GenBank/DDBJ whole genome shotgun (WGS) entry which is preliminary data.</text>
</comment>
<accession>A0ACC2ZYR3</accession>
<sequence length="325" mass="37374">MPNIADNAFLKFTGLRFNHRDCATPQPAEVIERHDDVIHERDEVLKALIDTQRKLQAAVALVQHQDRMQAQQDVSSYKKKDEWSGNEPWLGYRWFVKDTETYSWDLGFYSRGRPEEKVYDQVWNGNMVVQHIEGFYTDPPSFYLSVVDSPARVLATSVVSNQPDYEVAVIDLHKLQRSGHSLKRTTSLLKELGRNSPVQYATFSRILVYLSIPPSCILGFLSREAFEAVCESQQVCDKSQTWHDFEKLSPDEALHLRSRARFGQSLYYQVPKGPPPRRYRIRLASKTRSSGEIEEEVSSARDSHVLIHDASKTLRRPTGQIFSIT</sequence>
<protein>
    <submittedName>
        <fullName evidence="1">Uncharacterized protein</fullName>
    </submittedName>
</protein>
<evidence type="ECO:0000313" key="1">
    <source>
        <dbReference type="EMBL" id="KAJ9652749.1"/>
    </source>
</evidence>